<comment type="caution">
    <text evidence="2">The sequence shown here is derived from an EMBL/GenBank/DDBJ whole genome shotgun (WGS) entry which is preliminary data.</text>
</comment>
<sequence>MRKILSTPGGSRRPQGVTLGSPHERKRESNQEVSQTSISEISGHERRENGSQRQFPRNPPNFPPRGCKEFVDVKASHYKIIGDELDHRYMQTTRLLRPFSMVFNVCTNTFLRESVKMGKCPGPVPGNASENIRHICVVFIT</sequence>
<evidence type="ECO:0000313" key="3">
    <source>
        <dbReference type="Proteomes" id="UP001359485"/>
    </source>
</evidence>
<evidence type="ECO:0000256" key="1">
    <source>
        <dbReference type="SAM" id="MobiDB-lite"/>
    </source>
</evidence>
<organism evidence="2 3">
    <name type="scientific">Polyplax serrata</name>
    <name type="common">Common mouse louse</name>
    <dbReference type="NCBI Taxonomy" id="468196"/>
    <lineage>
        <taxon>Eukaryota</taxon>
        <taxon>Metazoa</taxon>
        <taxon>Ecdysozoa</taxon>
        <taxon>Arthropoda</taxon>
        <taxon>Hexapoda</taxon>
        <taxon>Insecta</taxon>
        <taxon>Pterygota</taxon>
        <taxon>Neoptera</taxon>
        <taxon>Paraneoptera</taxon>
        <taxon>Psocodea</taxon>
        <taxon>Troctomorpha</taxon>
        <taxon>Phthiraptera</taxon>
        <taxon>Anoplura</taxon>
        <taxon>Polyplacidae</taxon>
        <taxon>Polyplax</taxon>
    </lineage>
</organism>
<evidence type="ECO:0000313" key="2">
    <source>
        <dbReference type="EMBL" id="KAK6627914.1"/>
    </source>
</evidence>
<keyword evidence="3" id="KW-1185">Reference proteome</keyword>
<feature type="region of interest" description="Disordered" evidence="1">
    <location>
        <begin position="1"/>
        <end position="67"/>
    </location>
</feature>
<feature type="compositionally biased region" description="Polar residues" evidence="1">
    <location>
        <begin position="31"/>
        <end position="40"/>
    </location>
</feature>
<gene>
    <name evidence="2" type="ORF">RUM44_010396</name>
</gene>
<dbReference type="Proteomes" id="UP001359485">
    <property type="component" value="Unassembled WGS sequence"/>
</dbReference>
<dbReference type="EMBL" id="JAWJWF010000045">
    <property type="protein sequence ID" value="KAK6627914.1"/>
    <property type="molecule type" value="Genomic_DNA"/>
</dbReference>
<proteinExistence type="predicted"/>
<name>A0ABR1AVC9_POLSC</name>
<reference evidence="2 3" key="1">
    <citation type="submission" date="2023-09" db="EMBL/GenBank/DDBJ databases">
        <title>Genomes of two closely related lineages of the louse Polyplax serrata with different host specificities.</title>
        <authorList>
            <person name="Martinu J."/>
            <person name="Tarabai H."/>
            <person name="Stefka J."/>
            <person name="Hypsa V."/>
        </authorList>
    </citation>
    <scope>NUCLEOTIDE SEQUENCE [LARGE SCALE GENOMIC DNA]</scope>
    <source>
        <strain evidence="2">98ZLc_SE</strain>
    </source>
</reference>
<accession>A0ABR1AVC9</accession>
<protein>
    <submittedName>
        <fullName evidence="2">Uncharacterized protein</fullName>
    </submittedName>
</protein>